<dbReference type="PANTHER" id="PTHR12876">
    <property type="entry name" value="N4BP1-RELATED"/>
    <property type="match status" value="1"/>
</dbReference>
<dbReference type="Proteomes" id="UP000472263">
    <property type="component" value="Chromosome 24"/>
</dbReference>
<sequence>IIKLAFDSDGIVVSNDNYRDLQTENPLWKKFIEERLLMYTFANNKFMPPDDPLGRNGPTIDDFLRKKPWAPDNKQQERERERERGRERKREGERLISVVTKHKQTLCINTRDKESLGPNGKLWNRISHANGPQKALITLA</sequence>
<reference evidence="3" key="2">
    <citation type="submission" date="2025-08" db="UniProtKB">
        <authorList>
            <consortium name="Ensembl"/>
        </authorList>
    </citation>
    <scope>IDENTIFICATION</scope>
</reference>
<proteinExistence type="predicted"/>
<dbReference type="PANTHER" id="PTHR12876:SF11">
    <property type="entry name" value="RIBONUCLEASE ZC3H12D-RELATED"/>
    <property type="match status" value="1"/>
</dbReference>
<dbReference type="Gene3D" id="3.40.50.11980">
    <property type="match status" value="1"/>
</dbReference>
<dbReference type="GO" id="GO:0004521">
    <property type="term" value="F:RNA endonuclease activity"/>
    <property type="evidence" value="ECO:0007669"/>
    <property type="project" value="TreeGrafter"/>
</dbReference>
<dbReference type="GO" id="GO:0005634">
    <property type="term" value="C:nucleus"/>
    <property type="evidence" value="ECO:0007669"/>
    <property type="project" value="TreeGrafter"/>
</dbReference>
<dbReference type="AlphaFoldDB" id="A0A667YAD7"/>
<reference evidence="3" key="1">
    <citation type="submission" date="2019-06" db="EMBL/GenBank/DDBJ databases">
        <authorList>
            <consortium name="Wellcome Sanger Institute Data Sharing"/>
        </authorList>
    </citation>
    <scope>NUCLEOTIDE SEQUENCE [LARGE SCALE GENOMIC DNA]</scope>
</reference>
<evidence type="ECO:0000256" key="1">
    <source>
        <dbReference type="SAM" id="MobiDB-lite"/>
    </source>
</evidence>
<reference evidence="3" key="3">
    <citation type="submission" date="2025-09" db="UniProtKB">
        <authorList>
            <consortium name="Ensembl"/>
        </authorList>
    </citation>
    <scope>IDENTIFICATION</scope>
</reference>
<keyword evidence="4" id="KW-1185">Reference proteome</keyword>
<feature type="region of interest" description="Disordered" evidence="1">
    <location>
        <begin position="47"/>
        <end position="93"/>
    </location>
</feature>
<accession>A0A667YAD7</accession>
<evidence type="ECO:0000313" key="4">
    <source>
        <dbReference type="Proteomes" id="UP000472263"/>
    </source>
</evidence>
<evidence type="ECO:0000259" key="2">
    <source>
        <dbReference type="Pfam" id="PF11977"/>
    </source>
</evidence>
<dbReference type="InParanoid" id="A0A667YAD7"/>
<dbReference type="InterPro" id="IPR021869">
    <property type="entry name" value="RNase_Zc3h12_NYN"/>
</dbReference>
<organism evidence="3 4">
    <name type="scientific">Myripristis murdjan</name>
    <name type="common">pinecone soldierfish</name>
    <dbReference type="NCBI Taxonomy" id="586833"/>
    <lineage>
        <taxon>Eukaryota</taxon>
        <taxon>Metazoa</taxon>
        <taxon>Chordata</taxon>
        <taxon>Craniata</taxon>
        <taxon>Vertebrata</taxon>
        <taxon>Euteleostomi</taxon>
        <taxon>Actinopterygii</taxon>
        <taxon>Neopterygii</taxon>
        <taxon>Teleostei</taxon>
        <taxon>Neoteleostei</taxon>
        <taxon>Acanthomorphata</taxon>
        <taxon>Holocentriformes</taxon>
        <taxon>Holocentridae</taxon>
        <taxon>Myripristis</taxon>
    </lineage>
</organism>
<evidence type="ECO:0000313" key="3">
    <source>
        <dbReference type="Ensembl" id="ENSMMDP00005021089.1"/>
    </source>
</evidence>
<dbReference type="InterPro" id="IPR051101">
    <property type="entry name" value="ZC3H12/N4BP1_RNase_Reg"/>
</dbReference>
<name>A0A667YAD7_9TELE</name>
<dbReference type="Pfam" id="PF11977">
    <property type="entry name" value="RNase_Zc3h12a"/>
    <property type="match status" value="1"/>
</dbReference>
<dbReference type="GO" id="GO:0036464">
    <property type="term" value="C:cytoplasmic ribonucleoprotein granule"/>
    <property type="evidence" value="ECO:0007669"/>
    <property type="project" value="TreeGrafter"/>
</dbReference>
<dbReference type="GeneTree" id="ENSGT00940000155107"/>
<dbReference type="Ensembl" id="ENSMMDT00005021574.1">
    <property type="protein sequence ID" value="ENSMMDP00005021089.1"/>
    <property type="gene ID" value="ENSMMDG00005010336.1"/>
</dbReference>
<feature type="compositionally biased region" description="Basic and acidic residues" evidence="1">
    <location>
        <begin position="74"/>
        <end position="93"/>
    </location>
</feature>
<protein>
    <recommendedName>
        <fullName evidence="2">RNase NYN domain-containing protein</fullName>
    </recommendedName>
</protein>
<feature type="domain" description="RNase NYN" evidence="2">
    <location>
        <begin position="1"/>
        <end position="62"/>
    </location>
</feature>
<dbReference type="GO" id="GO:0003729">
    <property type="term" value="F:mRNA binding"/>
    <property type="evidence" value="ECO:0007669"/>
    <property type="project" value="TreeGrafter"/>
</dbReference>